<feature type="transmembrane region" description="Helical" evidence="8">
    <location>
        <begin position="74"/>
        <end position="92"/>
    </location>
</feature>
<evidence type="ECO:0000256" key="7">
    <source>
        <dbReference type="ARBA" id="ARBA00023136"/>
    </source>
</evidence>
<feature type="transmembrane region" description="Helical" evidence="8">
    <location>
        <begin position="172"/>
        <end position="193"/>
    </location>
</feature>
<dbReference type="Gene3D" id="1.50.10.150">
    <property type="entry name" value="Voltage-dependent anion channel"/>
    <property type="match status" value="1"/>
</dbReference>
<dbReference type="InterPro" id="IPR038665">
    <property type="entry name" value="Voltage-dep_anion_channel_sf"/>
</dbReference>
<feature type="transmembrane region" description="Helical" evidence="8">
    <location>
        <begin position="205"/>
        <end position="224"/>
    </location>
</feature>
<organism evidence="9 10">
    <name type="scientific">Pseudohalioglobus lutimaris</name>
    <dbReference type="NCBI Taxonomy" id="1737061"/>
    <lineage>
        <taxon>Bacteria</taxon>
        <taxon>Pseudomonadati</taxon>
        <taxon>Pseudomonadota</taxon>
        <taxon>Gammaproteobacteria</taxon>
        <taxon>Cellvibrionales</taxon>
        <taxon>Halieaceae</taxon>
        <taxon>Pseudohalioglobus</taxon>
    </lineage>
</organism>
<dbReference type="Proteomes" id="UP000235005">
    <property type="component" value="Unassembled WGS sequence"/>
</dbReference>
<dbReference type="AlphaFoldDB" id="A0A2N5X3B2"/>
<feature type="transmembrane region" description="Helical" evidence="8">
    <location>
        <begin position="12"/>
        <end position="34"/>
    </location>
</feature>
<dbReference type="EMBL" id="PKUS01000010">
    <property type="protein sequence ID" value="PLW68979.1"/>
    <property type="molecule type" value="Genomic_DNA"/>
</dbReference>
<evidence type="ECO:0000256" key="3">
    <source>
        <dbReference type="ARBA" id="ARBA00022448"/>
    </source>
</evidence>
<evidence type="ECO:0000313" key="10">
    <source>
        <dbReference type="Proteomes" id="UP000235005"/>
    </source>
</evidence>
<comment type="subcellular location">
    <subcellularLocation>
        <location evidence="1">Cell membrane</location>
        <topology evidence="1">Multi-pass membrane protein</topology>
    </subcellularLocation>
</comment>
<keyword evidence="7 8" id="KW-0472">Membrane</keyword>
<dbReference type="OrthoDB" id="958273at2"/>
<feature type="transmembrane region" description="Helical" evidence="8">
    <location>
        <begin position="137"/>
        <end position="160"/>
    </location>
</feature>
<sequence>MLKALQALHPGNFALVMATGILSIGLQSHAQYWLSDVFSIIAVAAWVILIFLCTVRVVLFPGNVWADLTTSRTVFSYFTLVAATNIVGMLMLTYDLPLLATACWFLAFLCWSLLLYLAFSVLTFISHEHNVNIVHGGWLITIVGTQSLVLLGVKIAPFLGHYANYMMMEVHLLWGLGLALYGIFIVLFCHRIFFLELKPEDLSPLLWVVMGAAAISANAGTNLFESENQLSFLANQKPFIDGVTLMTWSWATWLIPLLTLFGVWKHLVRKIPFRYEPIVWSIVFPLGMYAVASDRLGVLAEFPPMVWISQVMLCAGLVAWASASSGLLRRLGQTIFSGEHEHIPK</sequence>
<dbReference type="PANTHER" id="PTHR31686:SF1">
    <property type="entry name" value="SULFITE EFFLUX PUMP SSU1"/>
    <property type="match status" value="1"/>
</dbReference>
<keyword evidence="6 8" id="KW-1133">Transmembrane helix</keyword>
<dbReference type="CDD" id="cd09319">
    <property type="entry name" value="TDT_like_1"/>
    <property type="match status" value="1"/>
</dbReference>
<dbReference type="InterPro" id="IPR004695">
    <property type="entry name" value="SLAC1/Mae1/Ssu1/TehA"/>
</dbReference>
<comment type="similarity">
    <text evidence="2">Belongs to the tellurite-resistance/dicarboxylate transporter (TDT) family.</text>
</comment>
<keyword evidence="5 8" id="KW-0812">Transmembrane</keyword>
<dbReference type="PANTHER" id="PTHR31686">
    <property type="match status" value="1"/>
</dbReference>
<protein>
    <submittedName>
        <fullName evidence="9">C4-dicarboxylate ABC transporter</fullName>
    </submittedName>
</protein>
<evidence type="ECO:0000256" key="4">
    <source>
        <dbReference type="ARBA" id="ARBA00022475"/>
    </source>
</evidence>
<feature type="transmembrane region" description="Helical" evidence="8">
    <location>
        <begin position="244"/>
        <end position="263"/>
    </location>
</feature>
<keyword evidence="10" id="KW-1185">Reference proteome</keyword>
<dbReference type="GO" id="GO:0000319">
    <property type="term" value="F:sulfite transmembrane transporter activity"/>
    <property type="evidence" value="ECO:0007669"/>
    <property type="project" value="TreeGrafter"/>
</dbReference>
<proteinExistence type="inferred from homology"/>
<dbReference type="GO" id="GO:0005886">
    <property type="term" value="C:plasma membrane"/>
    <property type="evidence" value="ECO:0007669"/>
    <property type="project" value="UniProtKB-SubCell"/>
</dbReference>
<feature type="transmembrane region" description="Helical" evidence="8">
    <location>
        <begin position="98"/>
        <end position="125"/>
    </location>
</feature>
<evidence type="ECO:0000256" key="5">
    <source>
        <dbReference type="ARBA" id="ARBA00022692"/>
    </source>
</evidence>
<keyword evidence="4" id="KW-1003">Cell membrane</keyword>
<dbReference type="RefSeq" id="WP_101517987.1">
    <property type="nucleotide sequence ID" value="NZ_PKUS01000010.1"/>
</dbReference>
<evidence type="ECO:0000256" key="2">
    <source>
        <dbReference type="ARBA" id="ARBA00008566"/>
    </source>
</evidence>
<gene>
    <name evidence="9" type="ORF">C0039_10180</name>
</gene>
<evidence type="ECO:0000256" key="1">
    <source>
        <dbReference type="ARBA" id="ARBA00004651"/>
    </source>
</evidence>
<keyword evidence="3" id="KW-0813">Transport</keyword>
<feature type="transmembrane region" description="Helical" evidence="8">
    <location>
        <begin position="275"/>
        <end position="292"/>
    </location>
</feature>
<feature type="transmembrane region" description="Helical" evidence="8">
    <location>
        <begin position="304"/>
        <end position="323"/>
    </location>
</feature>
<evidence type="ECO:0000256" key="8">
    <source>
        <dbReference type="SAM" id="Phobius"/>
    </source>
</evidence>
<accession>A0A2N5X3B2</accession>
<name>A0A2N5X3B2_9GAMM</name>
<feature type="transmembrane region" description="Helical" evidence="8">
    <location>
        <begin position="40"/>
        <end position="62"/>
    </location>
</feature>
<evidence type="ECO:0000313" key="9">
    <source>
        <dbReference type="EMBL" id="PLW68979.1"/>
    </source>
</evidence>
<evidence type="ECO:0000256" key="6">
    <source>
        <dbReference type="ARBA" id="ARBA00022989"/>
    </source>
</evidence>
<reference evidence="9 10" key="1">
    <citation type="submission" date="2018-01" db="EMBL/GenBank/DDBJ databases">
        <title>The draft genome sequence of Halioglobus lutimaris HF004.</title>
        <authorList>
            <person name="Du Z.-J."/>
            <person name="Shi M.-J."/>
        </authorList>
    </citation>
    <scope>NUCLEOTIDE SEQUENCE [LARGE SCALE GENOMIC DNA]</scope>
    <source>
        <strain evidence="9 10">HF004</strain>
    </source>
</reference>
<comment type="caution">
    <text evidence="9">The sequence shown here is derived from an EMBL/GenBank/DDBJ whole genome shotgun (WGS) entry which is preliminary data.</text>
</comment>
<dbReference type="InterPro" id="IPR051629">
    <property type="entry name" value="Sulfite_efflux_TDT"/>
</dbReference>
<dbReference type="Pfam" id="PF03595">
    <property type="entry name" value="SLAC1"/>
    <property type="match status" value="1"/>
</dbReference>